<name>A0A4Q1CP20_9BACT</name>
<dbReference type="Proteomes" id="UP000290204">
    <property type="component" value="Unassembled WGS sequence"/>
</dbReference>
<dbReference type="PIRSF" id="PIRSF028757">
    <property type="entry name" value="LD-carboxypeptidase"/>
    <property type="match status" value="1"/>
</dbReference>
<dbReference type="GO" id="GO:0006508">
    <property type="term" value="P:proteolysis"/>
    <property type="evidence" value="ECO:0007669"/>
    <property type="project" value="UniProtKB-KW"/>
</dbReference>
<feature type="domain" description="LD-carboxypeptidase N-terminal" evidence="7">
    <location>
        <begin position="13"/>
        <end position="129"/>
    </location>
</feature>
<feature type="active site" description="Charge relay system" evidence="6">
    <location>
        <position position="275"/>
    </location>
</feature>
<evidence type="ECO:0000256" key="2">
    <source>
        <dbReference type="ARBA" id="ARBA00022645"/>
    </source>
</evidence>
<evidence type="ECO:0000259" key="8">
    <source>
        <dbReference type="Pfam" id="PF17676"/>
    </source>
</evidence>
<keyword evidence="5" id="KW-0720">Serine protease</keyword>
<evidence type="ECO:0000313" key="10">
    <source>
        <dbReference type="Proteomes" id="UP000290204"/>
    </source>
</evidence>
<gene>
    <name evidence="9" type="ORF">ESA94_06290</name>
</gene>
<dbReference type="SUPFAM" id="SSF141986">
    <property type="entry name" value="LD-carboxypeptidase A C-terminal domain-like"/>
    <property type="match status" value="1"/>
</dbReference>
<evidence type="ECO:0000313" key="9">
    <source>
        <dbReference type="EMBL" id="RXK62604.1"/>
    </source>
</evidence>
<evidence type="ECO:0000256" key="4">
    <source>
        <dbReference type="ARBA" id="ARBA00022801"/>
    </source>
</evidence>
<dbReference type="PANTHER" id="PTHR30237:SF2">
    <property type="entry name" value="MUREIN TETRAPEPTIDE CARBOXYPEPTIDASE"/>
    <property type="match status" value="1"/>
</dbReference>
<comment type="similarity">
    <text evidence="1">Belongs to the peptidase S66 family.</text>
</comment>
<feature type="active site" description="Nucleophile" evidence="6">
    <location>
        <position position="110"/>
    </location>
</feature>
<dbReference type="Pfam" id="PF02016">
    <property type="entry name" value="Peptidase_S66"/>
    <property type="match status" value="1"/>
</dbReference>
<evidence type="ECO:0000259" key="7">
    <source>
        <dbReference type="Pfam" id="PF02016"/>
    </source>
</evidence>
<accession>A0A4Q1CP20</accession>
<keyword evidence="4" id="KW-0378">Hydrolase</keyword>
<feature type="active site" description="Charge relay system" evidence="6">
    <location>
        <position position="205"/>
    </location>
</feature>
<dbReference type="InterPro" id="IPR003507">
    <property type="entry name" value="S66_fam"/>
</dbReference>
<dbReference type="RefSeq" id="WP_129129975.1">
    <property type="nucleotide sequence ID" value="NZ_SDHW01000001.1"/>
</dbReference>
<protein>
    <submittedName>
        <fullName evidence="9">LD-carboxypeptidase</fullName>
    </submittedName>
</protein>
<dbReference type="CDD" id="cd07025">
    <property type="entry name" value="Peptidase_S66"/>
    <property type="match status" value="1"/>
</dbReference>
<comment type="caution">
    <text evidence="9">The sequence shown here is derived from an EMBL/GenBank/DDBJ whole genome shotgun (WGS) entry which is preliminary data.</text>
</comment>
<dbReference type="Pfam" id="PF17676">
    <property type="entry name" value="Peptidase_S66C"/>
    <property type="match status" value="1"/>
</dbReference>
<dbReference type="InterPro" id="IPR040921">
    <property type="entry name" value="Peptidase_S66C"/>
</dbReference>
<keyword evidence="10" id="KW-1185">Reference proteome</keyword>
<dbReference type="SUPFAM" id="SSF52317">
    <property type="entry name" value="Class I glutamine amidotransferase-like"/>
    <property type="match status" value="1"/>
</dbReference>
<dbReference type="PANTHER" id="PTHR30237">
    <property type="entry name" value="MURAMOYLTETRAPEPTIDE CARBOXYPEPTIDASE"/>
    <property type="match status" value="1"/>
</dbReference>
<keyword evidence="2 9" id="KW-0121">Carboxypeptidase</keyword>
<dbReference type="Gene3D" id="3.40.50.10740">
    <property type="entry name" value="Class I glutamine amidotransferase-like"/>
    <property type="match status" value="1"/>
</dbReference>
<sequence>MKIPPYLKQGDTIGITCPAGYMPLEKAQTCISVLQQWGYDVLVGKTLRSKSKNYFSGSDEERLTEFQAMLDAPEIKAILCGRGGYGVGRMIDHLDFTAFKKNPKWIIGFSDVTVLHAHINRTCKIATLHSPMAGAFNDGGYKNKYVQSLKSALEGKKADYSCKAHKLNHTGTASAELVGGNLALIAHLVGTKSDYQTKGKILFLEDVGEQHYNVDRMLHQLKRSGKLNNLAALIIGGFTDMQDTERPFGKKVYELIHELIAEYKYPICFGFPVSHAKENLALKVGATYQLSIRKQLVKLKEE</sequence>
<dbReference type="GO" id="GO:0004180">
    <property type="term" value="F:carboxypeptidase activity"/>
    <property type="evidence" value="ECO:0007669"/>
    <property type="project" value="UniProtKB-KW"/>
</dbReference>
<dbReference type="Gene3D" id="3.50.30.60">
    <property type="entry name" value="LD-carboxypeptidase A C-terminal domain-like"/>
    <property type="match status" value="1"/>
</dbReference>
<dbReference type="InterPro" id="IPR040449">
    <property type="entry name" value="Peptidase_S66_N"/>
</dbReference>
<feature type="domain" description="LD-carboxypeptidase C-terminal" evidence="8">
    <location>
        <begin position="175"/>
        <end position="290"/>
    </location>
</feature>
<evidence type="ECO:0000256" key="6">
    <source>
        <dbReference type="PIRSR" id="PIRSR028757-1"/>
    </source>
</evidence>
<dbReference type="InterPro" id="IPR027461">
    <property type="entry name" value="Carboxypeptidase_A_C_sf"/>
</dbReference>
<keyword evidence="3" id="KW-0645">Protease</keyword>
<evidence type="ECO:0000256" key="5">
    <source>
        <dbReference type="ARBA" id="ARBA00022825"/>
    </source>
</evidence>
<dbReference type="OrthoDB" id="9807329at2"/>
<dbReference type="InterPro" id="IPR029062">
    <property type="entry name" value="Class_I_gatase-like"/>
</dbReference>
<dbReference type="InterPro" id="IPR027478">
    <property type="entry name" value="LdcA_N"/>
</dbReference>
<dbReference type="GO" id="GO:0008236">
    <property type="term" value="F:serine-type peptidase activity"/>
    <property type="evidence" value="ECO:0007669"/>
    <property type="project" value="UniProtKB-KW"/>
</dbReference>
<proteinExistence type="inferred from homology"/>
<dbReference type="AlphaFoldDB" id="A0A4Q1CP20"/>
<evidence type="ECO:0000256" key="3">
    <source>
        <dbReference type="ARBA" id="ARBA00022670"/>
    </source>
</evidence>
<dbReference type="EMBL" id="SDHW01000001">
    <property type="protein sequence ID" value="RXK62604.1"/>
    <property type="molecule type" value="Genomic_DNA"/>
</dbReference>
<organism evidence="9 10">
    <name type="scientific">Lacibacter luteus</name>
    <dbReference type="NCBI Taxonomy" id="2508719"/>
    <lineage>
        <taxon>Bacteria</taxon>
        <taxon>Pseudomonadati</taxon>
        <taxon>Bacteroidota</taxon>
        <taxon>Chitinophagia</taxon>
        <taxon>Chitinophagales</taxon>
        <taxon>Chitinophagaceae</taxon>
        <taxon>Lacibacter</taxon>
    </lineage>
</organism>
<evidence type="ECO:0000256" key="1">
    <source>
        <dbReference type="ARBA" id="ARBA00010233"/>
    </source>
</evidence>
<reference evidence="9 10" key="1">
    <citation type="submission" date="2019-01" db="EMBL/GenBank/DDBJ databases">
        <title>Lacibacter sp. strain TTM-7.</title>
        <authorList>
            <person name="Chen W.-M."/>
        </authorList>
    </citation>
    <scope>NUCLEOTIDE SEQUENCE [LARGE SCALE GENOMIC DNA]</scope>
    <source>
        <strain evidence="9 10">TTM-7</strain>
    </source>
</reference>